<dbReference type="KEGG" id="vpo:Kpol_1045p26"/>
<dbReference type="PANTHER" id="PTHR21456">
    <property type="entry name" value="FAMILY WITH SEQUENCE SIMILARITY 102"/>
    <property type="match status" value="1"/>
</dbReference>
<dbReference type="PhylomeDB" id="A7TI33"/>
<dbReference type="Pfam" id="PF10358">
    <property type="entry name" value="NT-C2"/>
    <property type="match status" value="1"/>
</dbReference>
<dbReference type="RefSeq" id="XP_001645898.1">
    <property type="nucleotide sequence ID" value="XM_001645848.1"/>
</dbReference>
<accession>A7TI33</accession>
<keyword evidence="3" id="KW-1185">Reference proteome</keyword>
<dbReference type="InterPro" id="IPR019448">
    <property type="entry name" value="NT-C2"/>
</dbReference>
<dbReference type="InParanoid" id="A7TI33"/>
<dbReference type="GeneID" id="5546309"/>
<feature type="domain" description="C2 NT-type" evidence="1">
    <location>
        <begin position="5"/>
        <end position="169"/>
    </location>
</feature>
<dbReference type="eggNOG" id="ENOG502R9IN">
    <property type="taxonomic scope" value="Eukaryota"/>
</dbReference>
<sequence length="428" mass="47992">MVVITTRGKEKRPKFLLEFSINELINVPQSTGYCYVKWSLKDGTGISSHRLSTVESIDNQMVNTKSKGETSKHKVKSHKVDWGHVIEKPIPVKLHVDKDNNLIEKLLRFRVIYQSEEKSGRGSEKLDLGTVNVNIADYVREDEMAVSNRFLLKDSRINSLLSISIQMKLYRGTYREFNLPLSKNAYGQIPGAFHTSISEILEDVVDINSPTSSLFKGTPQIGSPRPSLSPRPTPLPIHTAALMGHSESQFSSNVPNISAPNTGVKYVSPLVDKLLLTTFHMPWDPRPGEYNPRECVEDIIRGGNGWAKNGQGIKLIDLQALKLSEEEFRYYKAHTNSGNTDIDDAEDAFSLAQREILSGRHTGNTQSMGTKEYLKRRENWNEISKVIDDTTASPLIYTGASQIFGGQELTQHPIVDTRSWSVSNNYTA</sequence>
<dbReference type="HOGENOM" id="CLU_036649_0_0_1"/>
<dbReference type="OrthoDB" id="3365224at2759"/>
<dbReference type="AlphaFoldDB" id="A7TI33"/>
<evidence type="ECO:0000313" key="3">
    <source>
        <dbReference type="Proteomes" id="UP000000267"/>
    </source>
</evidence>
<name>A7TI33_VANPO</name>
<dbReference type="InterPro" id="IPR039931">
    <property type="entry name" value="EEIG1/2-like"/>
</dbReference>
<dbReference type="PROSITE" id="PS51840">
    <property type="entry name" value="C2_NT"/>
    <property type="match status" value="1"/>
</dbReference>
<reference evidence="2 3" key="1">
    <citation type="journal article" date="2007" name="Proc. Natl. Acad. Sci. U.S.A.">
        <title>Independent sorting-out of thousands of duplicated gene pairs in two yeast species descended from a whole-genome duplication.</title>
        <authorList>
            <person name="Scannell D.R."/>
            <person name="Frank A.C."/>
            <person name="Conant G.C."/>
            <person name="Byrne K.P."/>
            <person name="Woolfit M."/>
            <person name="Wolfe K.H."/>
        </authorList>
    </citation>
    <scope>NUCLEOTIDE SEQUENCE [LARGE SCALE GENOMIC DNA]</scope>
    <source>
        <strain evidence="3">ATCC 22028 / DSM 70294 / BCRC 21397 / CBS 2163 / NBRC 10782 / NRRL Y-8283 / UCD 57-17</strain>
    </source>
</reference>
<proteinExistence type="predicted"/>
<evidence type="ECO:0000259" key="1">
    <source>
        <dbReference type="PROSITE" id="PS51840"/>
    </source>
</evidence>
<evidence type="ECO:0000313" key="2">
    <source>
        <dbReference type="EMBL" id="EDO18040.1"/>
    </source>
</evidence>
<organism evidence="3">
    <name type="scientific">Vanderwaltozyma polyspora (strain ATCC 22028 / DSM 70294 / BCRC 21397 / CBS 2163 / NBRC 10782 / NRRL Y-8283 / UCD 57-17)</name>
    <name type="common">Kluyveromyces polysporus</name>
    <dbReference type="NCBI Taxonomy" id="436907"/>
    <lineage>
        <taxon>Eukaryota</taxon>
        <taxon>Fungi</taxon>
        <taxon>Dikarya</taxon>
        <taxon>Ascomycota</taxon>
        <taxon>Saccharomycotina</taxon>
        <taxon>Saccharomycetes</taxon>
        <taxon>Saccharomycetales</taxon>
        <taxon>Saccharomycetaceae</taxon>
        <taxon>Vanderwaltozyma</taxon>
    </lineage>
</organism>
<dbReference type="Proteomes" id="UP000000267">
    <property type="component" value="Unassembled WGS sequence"/>
</dbReference>
<dbReference type="OMA" id="SSGYCYV"/>
<protein>
    <recommendedName>
        <fullName evidence="1">C2 NT-type domain-containing protein</fullName>
    </recommendedName>
</protein>
<dbReference type="EMBL" id="DS480394">
    <property type="protein sequence ID" value="EDO18040.1"/>
    <property type="molecule type" value="Genomic_DNA"/>
</dbReference>
<dbReference type="PANTHER" id="PTHR21456:SF1">
    <property type="entry name" value="C2 NT-TYPE DOMAIN-CONTAINING PROTEIN"/>
    <property type="match status" value="1"/>
</dbReference>
<gene>
    <name evidence="2" type="ORF">Kpol_1045p26</name>
</gene>